<keyword evidence="4" id="KW-0378">Hydrolase</keyword>
<dbReference type="InParanoid" id="A0A6P6G7L2"/>
<comment type="subcellular location">
    <subcellularLocation>
        <location evidence="2">Cytoplasm</location>
    </subcellularLocation>
    <subcellularLocation>
        <location evidence="1">Nucleus</location>
    </subcellularLocation>
</comment>
<dbReference type="KEGG" id="zju:107419326"/>
<protein>
    <submittedName>
        <fullName evidence="10">Protein EDS1L</fullName>
    </submittedName>
</protein>
<dbReference type="CDD" id="cd00519">
    <property type="entry name" value="Lipase_3"/>
    <property type="match status" value="1"/>
</dbReference>
<evidence type="ECO:0000256" key="6">
    <source>
        <dbReference type="ARBA" id="ARBA00023242"/>
    </source>
</evidence>
<dbReference type="InterPro" id="IPR002921">
    <property type="entry name" value="Fungal_lipase-type"/>
</dbReference>
<dbReference type="RefSeq" id="XP_024930088.3">
    <property type="nucleotide sequence ID" value="XM_025074320.3"/>
</dbReference>
<feature type="domain" description="Fungal lipase-type" evidence="7">
    <location>
        <begin position="51"/>
        <end position="196"/>
    </location>
</feature>
<dbReference type="InterPro" id="IPR041266">
    <property type="entry name" value="EDS1_EP"/>
</dbReference>
<evidence type="ECO:0000256" key="3">
    <source>
        <dbReference type="ARBA" id="ARBA00022490"/>
    </source>
</evidence>
<evidence type="ECO:0000259" key="8">
    <source>
        <dbReference type="Pfam" id="PF18117"/>
    </source>
</evidence>
<reference evidence="9" key="1">
    <citation type="submission" date="2025-05" db="UniProtKB">
        <authorList>
            <consortium name="RefSeq"/>
        </authorList>
    </citation>
    <scope>NUCLEOTIDE SEQUENCE [LARGE SCALE GENOMIC DNA]</scope>
</reference>
<gene>
    <name evidence="10" type="primary">LOC107419326</name>
</gene>
<evidence type="ECO:0000256" key="4">
    <source>
        <dbReference type="ARBA" id="ARBA00022801"/>
    </source>
</evidence>
<dbReference type="GO" id="GO:0006952">
    <property type="term" value="P:defense response"/>
    <property type="evidence" value="ECO:0007669"/>
    <property type="project" value="InterPro"/>
</dbReference>
<evidence type="ECO:0000256" key="1">
    <source>
        <dbReference type="ARBA" id="ARBA00004123"/>
    </source>
</evidence>
<dbReference type="Gene3D" id="3.40.50.1820">
    <property type="entry name" value="alpha/beta hydrolase"/>
    <property type="match status" value="1"/>
</dbReference>
<dbReference type="PANTHER" id="PTHR47090:SF2">
    <property type="entry name" value="PROTEIN EDS1-RELATED"/>
    <property type="match status" value="1"/>
</dbReference>
<accession>A0A6P6G7L2</accession>
<organism evidence="9 10">
    <name type="scientific">Ziziphus jujuba</name>
    <name type="common">Chinese jujube</name>
    <name type="synonym">Ziziphus sativa</name>
    <dbReference type="NCBI Taxonomy" id="326968"/>
    <lineage>
        <taxon>Eukaryota</taxon>
        <taxon>Viridiplantae</taxon>
        <taxon>Streptophyta</taxon>
        <taxon>Embryophyta</taxon>
        <taxon>Tracheophyta</taxon>
        <taxon>Spermatophyta</taxon>
        <taxon>Magnoliopsida</taxon>
        <taxon>eudicotyledons</taxon>
        <taxon>Gunneridae</taxon>
        <taxon>Pentapetalae</taxon>
        <taxon>rosids</taxon>
        <taxon>fabids</taxon>
        <taxon>Rosales</taxon>
        <taxon>Rhamnaceae</taxon>
        <taxon>Paliureae</taxon>
        <taxon>Ziziphus</taxon>
    </lineage>
</organism>
<dbReference type="InterPro" id="IPR044214">
    <property type="entry name" value="EDS1-like"/>
</dbReference>
<name>A0A6P6G7L2_ZIZJJ</name>
<evidence type="ECO:0000259" key="7">
    <source>
        <dbReference type="Pfam" id="PF01764"/>
    </source>
</evidence>
<dbReference type="InterPro" id="IPR029058">
    <property type="entry name" value="AB_hydrolase_fold"/>
</dbReference>
<evidence type="ECO:0000313" key="10">
    <source>
        <dbReference type="RefSeq" id="XP_024930088.3"/>
    </source>
</evidence>
<keyword evidence="3" id="KW-0963">Cytoplasm</keyword>
<sequence length="606" mass="69223">MAVESFREMLKIDEDLTVKACSVAMKAHRSSDQLIQVENFSGSSSSEAVIFSFPGSGSEKDWFSDASFGAKSAKGSVFSEYLRSLGTDEAAFLNEAFLQKFEYIRKQLQDKVEEAVKGNKKIVFTGHSLGGPVAVLATIWFLQEYVKPQNAKPPFCVTFGSPLVGNHILSHALEREKWSGYFIHFVMRYDVVPRILLAPLSSIQQQFNQILNFFKLKSMSAGYESSEITNDASNFFTSVMRNASTIASHVACNLMGSTNLLLETITNFIQLSPYRPFGTYVFCTENGKLVTLKNSNAVLQLLFYSCQLSNETELQTVAYKSLRDHFAYESELKENLLGMQDVVSIDPLEKIGVADERINQALDDLGVSTAARLCLLASGESEKQKRKNQDKIDSKKPEIDKILKELESYRDASKDHKVGYYDAFKLQKSQNDFKANVKRLELAGIWDEIIEMLKRYELPDQFEGEKEWLEIGTRYRRIVEPLDIANYYRHLKNDDTGPYKIKGRPRRYRYTQRWREHEERMEAGSSEESCFLAEVEELRTRTVNGIIPSSDIMTRVQKLLGQVEEWSHHNVIGKDVFLEESTFVKWWKSLPPHLRSPYINAQVLSV</sequence>
<dbReference type="SUPFAM" id="SSF53474">
    <property type="entry name" value="alpha/beta-Hydrolases"/>
    <property type="match status" value="1"/>
</dbReference>
<evidence type="ECO:0000313" key="9">
    <source>
        <dbReference type="Proteomes" id="UP001652623"/>
    </source>
</evidence>
<keyword evidence="6" id="KW-0539">Nucleus</keyword>
<evidence type="ECO:0000256" key="2">
    <source>
        <dbReference type="ARBA" id="ARBA00004496"/>
    </source>
</evidence>
<dbReference type="FunCoup" id="A0A6P6G7L2">
    <property type="interactions" value="817"/>
</dbReference>
<dbReference type="Pfam" id="PF18117">
    <property type="entry name" value="EDS1_EP"/>
    <property type="match status" value="1"/>
</dbReference>
<proteinExistence type="predicted"/>
<dbReference type="Pfam" id="PF01764">
    <property type="entry name" value="Lipase_3"/>
    <property type="match status" value="1"/>
</dbReference>
<dbReference type="PANTHER" id="PTHR47090">
    <property type="entry name" value="PROTEIN EDS1-RELATED"/>
    <property type="match status" value="1"/>
</dbReference>
<reference evidence="10" key="2">
    <citation type="submission" date="2025-08" db="UniProtKB">
        <authorList>
            <consortium name="RefSeq"/>
        </authorList>
    </citation>
    <scope>IDENTIFICATION</scope>
    <source>
        <tissue evidence="10">Seedling</tissue>
    </source>
</reference>
<keyword evidence="9" id="KW-1185">Reference proteome</keyword>
<dbReference type="Proteomes" id="UP001652623">
    <property type="component" value="Chromosome 2"/>
</dbReference>
<dbReference type="GeneID" id="107419326"/>
<evidence type="ECO:0000256" key="5">
    <source>
        <dbReference type="ARBA" id="ARBA00022821"/>
    </source>
</evidence>
<dbReference type="AlphaFoldDB" id="A0A6P6G7L2"/>
<keyword evidence="5" id="KW-0611">Plant defense</keyword>
<feature type="domain" description="EDS1 EP" evidence="8">
    <location>
        <begin position="404"/>
        <end position="589"/>
    </location>
</feature>